<dbReference type="Proteomes" id="UP000002748">
    <property type="component" value="Unassembled WGS sequence"/>
</dbReference>
<dbReference type="RefSeq" id="XP_014178521.1">
    <property type="nucleotide sequence ID" value="XM_014323046.1"/>
</dbReference>
<dbReference type="EMBL" id="ALBS01000283">
    <property type="protein sequence ID" value="EJT46631.1"/>
    <property type="molecule type" value="Genomic_DNA"/>
</dbReference>
<dbReference type="KEGG" id="tasa:A1Q1_04808"/>
<dbReference type="OrthoDB" id="88410at2759"/>
<dbReference type="AlphaFoldDB" id="J5SNJ3"/>
<proteinExistence type="predicted"/>
<evidence type="ECO:0000313" key="3">
    <source>
        <dbReference type="Proteomes" id="UP000002748"/>
    </source>
</evidence>
<evidence type="ECO:0000313" key="2">
    <source>
        <dbReference type="EMBL" id="EJT46631.1"/>
    </source>
</evidence>
<dbReference type="GeneID" id="25988320"/>
<feature type="region of interest" description="Disordered" evidence="1">
    <location>
        <begin position="1"/>
        <end position="22"/>
    </location>
</feature>
<reference evidence="2 3" key="1">
    <citation type="journal article" date="2012" name="Eukaryot. Cell">
        <title>Draft genome sequence of CBS 2479, the standard type strain of Trichosporon asahii.</title>
        <authorList>
            <person name="Yang R.Y."/>
            <person name="Li H.T."/>
            <person name="Zhu H."/>
            <person name="Zhou G.P."/>
            <person name="Wang M."/>
            <person name="Wang L."/>
        </authorList>
    </citation>
    <scope>NUCLEOTIDE SEQUENCE [LARGE SCALE GENOMIC DNA]</scope>
    <source>
        <strain evidence="3">ATCC 90039 / CBS 2479 / JCM 2466 / KCTC 7840 / NCYC 2677 / UAMH 7654</strain>
    </source>
</reference>
<evidence type="ECO:0000256" key="1">
    <source>
        <dbReference type="SAM" id="MobiDB-lite"/>
    </source>
</evidence>
<comment type="caution">
    <text evidence="2">The sequence shown here is derived from an EMBL/GenBank/DDBJ whole genome shotgun (WGS) entry which is preliminary data.</text>
</comment>
<accession>J5SNJ3</accession>
<gene>
    <name evidence="2" type="ORF">A1Q1_04808</name>
</gene>
<protein>
    <submittedName>
        <fullName evidence="2">Uncharacterized protein</fullName>
    </submittedName>
</protein>
<organism evidence="2 3">
    <name type="scientific">Trichosporon asahii var. asahii (strain ATCC 90039 / CBS 2479 / JCM 2466 / KCTC 7840 / NBRC 103889/ NCYC 2677 / UAMH 7654)</name>
    <name type="common">Yeast</name>
    <dbReference type="NCBI Taxonomy" id="1186058"/>
    <lineage>
        <taxon>Eukaryota</taxon>
        <taxon>Fungi</taxon>
        <taxon>Dikarya</taxon>
        <taxon>Basidiomycota</taxon>
        <taxon>Agaricomycotina</taxon>
        <taxon>Tremellomycetes</taxon>
        <taxon>Trichosporonales</taxon>
        <taxon>Trichosporonaceae</taxon>
        <taxon>Trichosporon</taxon>
    </lineage>
</organism>
<dbReference type="HOGENOM" id="CLU_2185781_0_0_1"/>
<name>J5SNJ3_TRIAS</name>
<dbReference type="VEuPathDB" id="FungiDB:A1Q1_04808"/>
<sequence length="109" mass="11785">MTGSRPGGDAVSTNADTRKRLQSTPLLPFLLPSPSHRLGRLDLSSPKLLEWCGADRPGHHVESVLKDVPVADRCDCPHVPIVDLPGLRLMKTVKKDPNYAGGASKKPEL</sequence>